<dbReference type="EMBL" id="BSXT01000603">
    <property type="protein sequence ID" value="GMF30733.1"/>
    <property type="molecule type" value="Genomic_DNA"/>
</dbReference>
<proteinExistence type="predicted"/>
<dbReference type="OrthoDB" id="120139at2759"/>
<dbReference type="AlphaFoldDB" id="A0A9W6UCK0"/>
<organism evidence="1 2">
    <name type="scientific">Phytophthora fragariaefolia</name>
    <dbReference type="NCBI Taxonomy" id="1490495"/>
    <lineage>
        <taxon>Eukaryota</taxon>
        <taxon>Sar</taxon>
        <taxon>Stramenopiles</taxon>
        <taxon>Oomycota</taxon>
        <taxon>Peronosporomycetes</taxon>
        <taxon>Peronosporales</taxon>
        <taxon>Peronosporaceae</taxon>
        <taxon>Phytophthora</taxon>
    </lineage>
</organism>
<dbReference type="PANTHER" id="PTHR13510:SF44">
    <property type="entry name" value="RABENOSYN-5"/>
    <property type="match status" value="1"/>
</dbReference>
<name>A0A9W6UCK0_9STRA</name>
<dbReference type="InterPro" id="IPR052727">
    <property type="entry name" value="Rab4/Rab5_effector"/>
</dbReference>
<keyword evidence="2" id="KW-1185">Reference proteome</keyword>
<evidence type="ECO:0000313" key="2">
    <source>
        <dbReference type="Proteomes" id="UP001165121"/>
    </source>
</evidence>
<accession>A0A9W6UCK0</accession>
<protein>
    <submittedName>
        <fullName evidence="1">Unnamed protein product</fullName>
    </submittedName>
</protein>
<reference evidence="1" key="1">
    <citation type="submission" date="2023-04" db="EMBL/GenBank/DDBJ databases">
        <title>Phytophthora fragariaefolia NBRC 109709.</title>
        <authorList>
            <person name="Ichikawa N."/>
            <person name="Sato H."/>
            <person name="Tonouchi N."/>
        </authorList>
    </citation>
    <scope>NUCLEOTIDE SEQUENCE</scope>
    <source>
        <strain evidence="1">NBRC 109709</strain>
    </source>
</reference>
<dbReference type="PANTHER" id="PTHR13510">
    <property type="entry name" value="FYVE-FINGER-CONTAINING RAB5 EFFECTOR PROTEIN RABENOSYN-5-RELATED"/>
    <property type="match status" value="1"/>
</dbReference>
<sequence length="431" mass="48410">MSEYEYVLASKSGLPVSTRWKPVKRKENITVYEDQIVVEDMKRRRRKTKSIAELAETTRVGKAFSKSLGAKLCPSPDNIPESEVQEPPVAPKMVWMGTVACELDDIMYGIVSQKDEVTRINSSYSGNDVEDFATLASLETATPSDPFHGLQLKWEVSSSLSKANPVWYCRDFVFLEATGITKCPSTGQRVGYQILHSLDVRGAPELLGRKLIRGKMTVYQLFRQKAKGTVEVYAKASIDLAGSVPKSMASFATVEAANSVDKAAKCARKRKLNWLLATAETNAVSYYVQQSDSCCSVCTRGLRTTFGHKSSFSCQICTSRVCHRCHLRQKLSFVDDKNSFIIGQKALDLCTRCVHTSTQMNARRVALEERAYKDPAFMYKYYPRQKKVSPENDNVCCKDHSLSTATETDMDYLTLKVDLFDRAVHALHRLF</sequence>
<evidence type="ECO:0000313" key="1">
    <source>
        <dbReference type="EMBL" id="GMF30733.1"/>
    </source>
</evidence>
<dbReference type="Proteomes" id="UP001165121">
    <property type="component" value="Unassembled WGS sequence"/>
</dbReference>
<dbReference type="Gene3D" id="3.30.530.20">
    <property type="match status" value="1"/>
</dbReference>
<gene>
    <name evidence="1" type="ORF">Pfra01_000686100</name>
</gene>
<dbReference type="InterPro" id="IPR023393">
    <property type="entry name" value="START-like_dom_sf"/>
</dbReference>
<comment type="caution">
    <text evidence="1">The sequence shown here is derived from an EMBL/GenBank/DDBJ whole genome shotgun (WGS) entry which is preliminary data.</text>
</comment>